<dbReference type="SUPFAM" id="SSF53756">
    <property type="entry name" value="UDP-Glycosyltransferase/glycogen phosphorylase"/>
    <property type="match status" value="1"/>
</dbReference>
<evidence type="ECO:0000259" key="1">
    <source>
        <dbReference type="Pfam" id="PF13439"/>
    </source>
</evidence>
<dbReference type="InterPro" id="IPR028098">
    <property type="entry name" value="Glyco_trans_4-like_N"/>
</dbReference>
<dbReference type="PATRIC" id="fig|1380772.3.peg.1999"/>
<evidence type="ECO:0000313" key="2">
    <source>
        <dbReference type="EMBL" id="ETD03968.1"/>
    </source>
</evidence>
<dbReference type="AlphaFoldDB" id="V8AMF0"/>
<comment type="caution">
    <text evidence="2">The sequence shown here is derived from an EMBL/GenBank/DDBJ whole genome shotgun (WGS) entry which is preliminary data.</text>
</comment>
<name>V8AMF0_9LACT</name>
<sequence length="145" mass="16837">MVARGYRVIIITSKHSNDLSHESIEEGIKIYRLSIYNFGKKRYPFPRKNKTYKELLKKIKAENIDYFVINTRFQLPSLIGAKIAKEQGKQAIFTEHGTTYLTINSKFFDKILHIIEKLLIAQVKKNSKIFYGVSQEAATDYQSLT</sequence>
<reference evidence="2 3" key="1">
    <citation type="submission" date="2013-07" db="EMBL/GenBank/DDBJ databases">
        <title>Isolation of Lactococcus garvieae strain TRF1 from the fecal material of a timber rattlesnake.</title>
        <authorList>
            <person name="McLaughlin R.W."/>
            <person name="Cochran P.A."/>
            <person name="Dowd S.E."/>
        </authorList>
    </citation>
    <scope>NUCLEOTIDE SEQUENCE [LARGE SCALE GENOMIC DNA]</scope>
    <source>
        <strain evidence="2 3">TRF1</strain>
    </source>
</reference>
<dbReference type="Proteomes" id="UP000018692">
    <property type="component" value="Unassembled WGS sequence"/>
</dbReference>
<organism evidence="2 3">
    <name type="scientific">Lactococcus garvieae TRF1</name>
    <dbReference type="NCBI Taxonomy" id="1380772"/>
    <lineage>
        <taxon>Bacteria</taxon>
        <taxon>Bacillati</taxon>
        <taxon>Bacillota</taxon>
        <taxon>Bacilli</taxon>
        <taxon>Lactobacillales</taxon>
        <taxon>Streptococcaceae</taxon>
        <taxon>Lactococcus</taxon>
    </lineage>
</organism>
<dbReference type="Pfam" id="PF13439">
    <property type="entry name" value="Glyco_transf_4"/>
    <property type="match status" value="1"/>
</dbReference>
<gene>
    <name evidence="2" type="ORF">N568_0110435</name>
</gene>
<dbReference type="EMBL" id="AVFE01000047">
    <property type="protein sequence ID" value="ETD03968.1"/>
    <property type="molecule type" value="Genomic_DNA"/>
</dbReference>
<protein>
    <recommendedName>
        <fullName evidence="1">Glycosyltransferase subfamily 4-like N-terminal domain-containing protein</fullName>
    </recommendedName>
</protein>
<proteinExistence type="predicted"/>
<dbReference type="Gene3D" id="3.40.50.2000">
    <property type="entry name" value="Glycogen Phosphorylase B"/>
    <property type="match status" value="1"/>
</dbReference>
<evidence type="ECO:0000313" key="3">
    <source>
        <dbReference type="Proteomes" id="UP000018692"/>
    </source>
</evidence>
<feature type="domain" description="Glycosyltransferase subfamily 4-like N-terminal" evidence="1">
    <location>
        <begin position="2"/>
        <end position="142"/>
    </location>
</feature>
<accession>V8AMF0</accession>